<evidence type="ECO:0000313" key="2">
    <source>
        <dbReference type="Proteomes" id="UP001501455"/>
    </source>
</evidence>
<protein>
    <submittedName>
        <fullName evidence="1">Uncharacterized protein</fullName>
    </submittedName>
</protein>
<keyword evidence="2" id="KW-1185">Reference proteome</keyword>
<gene>
    <name evidence="1" type="ORF">GCM10019016_059690</name>
</gene>
<reference evidence="2" key="1">
    <citation type="journal article" date="2019" name="Int. J. Syst. Evol. Microbiol.">
        <title>The Global Catalogue of Microorganisms (GCM) 10K type strain sequencing project: providing services to taxonomists for standard genome sequencing and annotation.</title>
        <authorList>
            <consortium name="The Broad Institute Genomics Platform"/>
            <consortium name="The Broad Institute Genome Sequencing Center for Infectious Disease"/>
            <person name="Wu L."/>
            <person name="Ma J."/>
        </authorList>
    </citation>
    <scope>NUCLEOTIDE SEQUENCE [LARGE SCALE GENOMIC DNA]</scope>
    <source>
        <strain evidence="2">JCM 4816</strain>
    </source>
</reference>
<comment type="caution">
    <text evidence="1">The sequence shown here is derived from an EMBL/GenBank/DDBJ whole genome shotgun (WGS) entry which is preliminary data.</text>
</comment>
<name>A0ABP6TXQ5_9ACTN</name>
<dbReference type="EMBL" id="BAAAXF010000040">
    <property type="protein sequence ID" value="GAA3498866.1"/>
    <property type="molecule type" value="Genomic_DNA"/>
</dbReference>
<sequence>MESELFATFSENLCQPLPAAILPGRPVMLTSTLVSSHTDGSGSGDSVSSGADVLGAGLDGDGEAVSGADWLGEALGVAVAVGCADAVDSVADGVGDASVVSPGDVSVVETLGASVGSVAYAAGAVRRATGAITAVAAATAMARRSFMKTSGSPVCRGSGTGWEAPPCGARG</sequence>
<evidence type="ECO:0000313" key="1">
    <source>
        <dbReference type="EMBL" id="GAA3498866.1"/>
    </source>
</evidence>
<accession>A0ABP6TXQ5</accession>
<proteinExistence type="predicted"/>
<organism evidence="1 2">
    <name type="scientific">Streptomyces prasinosporus</name>
    <dbReference type="NCBI Taxonomy" id="68256"/>
    <lineage>
        <taxon>Bacteria</taxon>
        <taxon>Bacillati</taxon>
        <taxon>Actinomycetota</taxon>
        <taxon>Actinomycetes</taxon>
        <taxon>Kitasatosporales</taxon>
        <taxon>Streptomycetaceae</taxon>
        <taxon>Streptomyces</taxon>
        <taxon>Streptomyces albogriseolus group</taxon>
    </lineage>
</organism>
<dbReference type="Proteomes" id="UP001501455">
    <property type="component" value="Unassembled WGS sequence"/>
</dbReference>